<feature type="non-terminal residue" evidence="1">
    <location>
        <position position="113"/>
    </location>
</feature>
<evidence type="ECO:0000313" key="2">
    <source>
        <dbReference type="Proteomes" id="UP000593577"/>
    </source>
</evidence>
<evidence type="ECO:0000313" key="1">
    <source>
        <dbReference type="EMBL" id="MBA0701991.1"/>
    </source>
</evidence>
<sequence length="113" mass="12186">DDKRPCDPKVRVWLAKLSDTSGSTLGCKGHTTMDLLGFRSNSPIIACSSIAETDTETSSTAFDRPVPVNPVYVPTPANRDTRTPHSGTLFPSKCLESEKVVLPANQQGGRNEL</sequence>
<dbReference type="AlphaFoldDB" id="A0A7J8YQX4"/>
<gene>
    <name evidence="1" type="ORF">Goari_022497</name>
</gene>
<dbReference type="Proteomes" id="UP000593577">
    <property type="component" value="Unassembled WGS sequence"/>
</dbReference>
<proteinExistence type="predicted"/>
<dbReference type="EMBL" id="JABFAA010346158">
    <property type="protein sequence ID" value="MBA0701991.1"/>
    <property type="molecule type" value="Genomic_DNA"/>
</dbReference>
<accession>A0A7J8YQX4</accession>
<name>A0A7J8YQX4_GOSAI</name>
<feature type="non-terminal residue" evidence="1">
    <location>
        <position position="1"/>
    </location>
</feature>
<keyword evidence="2" id="KW-1185">Reference proteome</keyword>
<organism evidence="1 2">
    <name type="scientific">Gossypium aridum</name>
    <name type="common">American cotton</name>
    <name type="synonym">Erioxylum aridum</name>
    <dbReference type="NCBI Taxonomy" id="34290"/>
    <lineage>
        <taxon>Eukaryota</taxon>
        <taxon>Viridiplantae</taxon>
        <taxon>Streptophyta</taxon>
        <taxon>Embryophyta</taxon>
        <taxon>Tracheophyta</taxon>
        <taxon>Spermatophyta</taxon>
        <taxon>Magnoliopsida</taxon>
        <taxon>eudicotyledons</taxon>
        <taxon>Gunneridae</taxon>
        <taxon>Pentapetalae</taxon>
        <taxon>rosids</taxon>
        <taxon>malvids</taxon>
        <taxon>Malvales</taxon>
        <taxon>Malvaceae</taxon>
        <taxon>Malvoideae</taxon>
        <taxon>Gossypium</taxon>
    </lineage>
</organism>
<protein>
    <submittedName>
        <fullName evidence="1">Uncharacterized protein</fullName>
    </submittedName>
</protein>
<reference evidence="1 2" key="1">
    <citation type="journal article" date="2019" name="Genome Biol. Evol.">
        <title>Insights into the evolution of the New World diploid cottons (Gossypium, subgenus Houzingenia) based on genome sequencing.</title>
        <authorList>
            <person name="Grover C.E."/>
            <person name="Arick M.A. 2nd"/>
            <person name="Thrash A."/>
            <person name="Conover J.L."/>
            <person name="Sanders W.S."/>
            <person name="Peterson D.G."/>
            <person name="Frelichowski J.E."/>
            <person name="Scheffler J.A."/>
            <person name="Scheffler B.E."/>
            <person name="Wendel J.F."/>
        </authorList>
    </citation>
    <scope>NUCLEOTIDE SEQUENCE [LARGE SCALE GENOMIC DNA]</scope>
    <source>
        <strain evidence="1">185</strain>
        <tissue evidence="1">Leaf</tissue>
    </source>
</reference>
<comment type="caution">
    <text evidence="1">The sequence shown here is derived from an EMBL/GenBank/DDBJ whole genome shotgun (WGS) entry which is preliminary data.</text>
</comment>